<proteinExistence type="inferred from homology"/>
<dbReference type="GO" id="GO:0030288">
    <property type="term" value="C:outer membrane-bounded periplasmic space"/>
    <property type="evidence" value="ECO:0007669"/>
    <property type="project" value="TreeGrafter"/>
</dbReference>
<dbReference type="RefSeq" id="WP_161351538.1">
    <property type="nucleotide sequence ID" value="NZ_WTUX01000012.1"/>
</dbReference>
<evidence type="ECO:0000313" key="6">
    <source>
        <dbReference type="Proteomes" id="UP000467322"/>
    </source>
</evidence>
<dbReference type="Proteomes" id="UP000467322">
    <property type="component" value="Unassembled WGS sequence"/>
</dbReference>
<keyword evidence="3" id="KW-0732">Signal</keyword>
<evidence type="ECO:0000256" key="2">
    <source>
        <dbReference type="ARBA" id="ARBA00007639"/>
    </source>
</evidence>
<organism evidence="5 6">
    <name type="scientific">Maritimibacter harenae</name>
    <dbReference type="NCBI Taxonomy" id="2606218"/>
    <lineage>
        <taxon>Bacteria</taxon>
        <taxon>Pseudomonadati</taxon>
        <taxon>Pseudomonadota</taxon>
        <taxon>Alphaproteobacteria</taxon>
        <taxon>Rhodobacterales</taxon>
        <taxon>Roseobacteraceae</taxon>
        <taxon>Maritimibacter</taxon>
    </lineage>
</organism>
<comment type="caution">
    <text evidence="5">The sequence shown here is derived from an EMBL/GenBank/DDBJ whole genome shotgun (WGS) entry which is preliminary data.</text>
</comment>
<reference evidence="5 6" key="1">
    <citation type="submission" date="2019-12" db="EMBL/GenBank/DDBJ databases">
        <title>Maritimibacter sp. nov. sp. isolated from sea sand.</title>
        <authorList>
            <person name="Kim J."/>
            <person name="Jeong S.E."/>
            <person name="Jung H.S."/>
            <person name="Jeon C.O."/>
        </authorList>
    </citation>
    <scope>NUCLEOTIDE SEQUENCE [LARGE SCALE GENOMIC DNA]</scope>
    <source>
        <strain evidence="5 6">DP07</strain>
    </source>
</reference>
<dbReference type="Gene3D" id="3.40.50.2300">
    <property type="match status" value="2"/>
</dbReference>
<feature type="chain" id="PRO_5032320066" evidence="3">
    <location>
        <begin position="26"/>
        <end position="359"/>
    </location>
</feature>
<dbReference type="InterPro" id="IPR025997">
    <property type="entry name" value="SBP_2_dom"/>
</dbReference>
<protein>
    <submittedName>
        <fullName evidence="5">Substrate-binding domain-containing protein</fullName>
    </submittedName>
</protein>
<evidence type="ECO:0000256" key="1">
    <source>
        <dbReference type="ARBA" id="ARBA00004418"/>
    </source>
</evidence>
<accession>A0A845M7D9</accession>
<dbReference type="EMBL" id="WTUX01000012">
    <property type="protein sequence ID" value="MZR13413.1"/>
    <property type="molecule type" value="Genomic_DNA"/>
</dbReference>
<comment type="similarity">
    <text evidence="2">Belongs to the bacterial solute-binding protein 2 family.</text>
</comment>
<evidence type="ECO:0000259" key="4">
    <source>
        <dbReference type="Pfam" id="PF13407"/>
    </source>
</evidence>
<dbReference type="AlphaFoldDB" id="A0A845M7D9"/>
<name>A0A845M7D9_9RHOB</name>
<gene>
    <name evidence="5" type="ORF">GQE99_10335</name>
</gene>
<keyword evidence="6" id="KW-1185">Reference proteome</keyword>
<dbReference type="PROSITE" id="PS51257">
    <property type="entry name" value="PROKAR_LIPOPROTEIN"/>
    <property type="match status" value="1"/>
</dbReference>
<dbReference type="Pfam" id="PF13407">
    <property type="entry name" value="Peripla_BP_4"/>
    <property type="match status" value="1"/>
</dbReference>
<feature type="signal peptide" evidence="3">
    <location>
        <begin position="1"/>
        <end position="25"/>
    </location>
</feature>
<sequence length="359" mass="38094">MKNPKQYAGLVAGLAMGCISSGALAQDVQADIGADIAPMCGDKPVTVALTDGFGGNTWRLTSLAEFRHEASKCANIEDVIYMDASGDAQKYNGDISSLVAQGVDIIVTFTDFGEASIPAYRSAMRDGVTVVPYFSKINGEAGRDFSENIYIDQQETGKLWADWVGNNIPDANVLFLGGLAGSASSQGFLDGFKAGLESYEGVSLLQDNYVVTNWSATDAQQAVSGAISQFDDIDVVVTDYGVTAVAAVRAFKQAGLDVPAIATVASNNELNCMFVEDEGTDAEWEYFSVDGLNRLARYGLRKAMAIHQGTENDESVSVSFPAFADSFGGLTPACDPNAPPDADLSAALTEEQLQEIFNR</sequence>
<dbReference type="InterPro" id="IPR028082">
    <property type="entry name" value="Peripla_BP_I"/>
</dbReference>
<dbReference type="SUPFAM" id="SSF53822">
    <property type="entry name" value="Periplasmic binding protein-like I"/>
    <property type="match status" value="1"/>
</dbReference>
<feature type="domain" description="Periplasmic binding protein" evidence="4">
    <location>
        <begin position="54"/>
        <end position="265"/>
    </location>
</feature>
<dbReference type="PANTHER" id="PTHR30036:SF7">
    <property type="entry name" value="ABC TRANSPORTER PERIPLASMIC-BINDING PROTEIN YPHF"/>
    <property type="match status" value="1"/>
</dbReference>
<dbReference type="PANTHER" id="PTHR30036">
    <property type="entry name" value="D-XYLOSE-BINDING PERIPLASMIC PROTEIN"/>
    <property type="match status" value="1"/>
</dbReference>
<dbReference type="GO" id="GO:0030246">
    <property type="term" value="F:carbohydrate binding"/>
    <property type="evidence" value="ECO:0007669"/>
    <property type="project" value="TreeGrafter"/>
</dbReference>
<dbReference type="InterPro" id="IPR050555">
    <property type="entry name" value="Bact_Solute-Bind_Prot2"/>
</dbReference>
<evidence type="ECO:0000256" key="3">
    <source>
        <dbReference type="SAM" id="SignalP"/>
    </source>
</evidence>
<comment type="subcellular location">
    <subcellularLocation>
        <location evidence="1">Periplasm</location>
    </subcellularLocation>
</comment>
<evidence type="ECO:0000313" key="5">
    <source>
        <dbReference type="EMBL" id="MZR13413.1"/>
    </source>
</evidence>